<dbReference type="FunFam" id="1.20.120.350:FF:000034">
    <property type="entry name" value="Sodium leak channel non-selective protein"/>
    <property type="match status" value="1"/>
</dbReference>
<dbReference type="OrthoDB" id="10069766at2759"/>
<dbReference type="EMBL" id="CAKOFQ010006745">
    <property type="protein sequence ID" value="CAH1967576.1"/>
    <property type="molecule type" value="Genomic_DNA"/>
</dbReference>
<dbReference type="FunFam" id="1.10.287.70:FF:000066">
    <property type="entry name" value="Sodium leak channel non-selective protein"/>
    <property type="match status" value="1"/>
</dbReference>
<dbReference type="Gene3D" id="1.10.287.70">
    <property type="match status" value="2"/>
</dbReference>
<evidence type="ECO:0000256" key="2">
    <source>
        <dbReference type="ARBA" id="ARBA00022692"/>
    </source>
</evidence>
<feature type="transmembrane region" description="Helical" evidence="5">
    <location>
        <begin position="109"/>
        <end position="130"/>
    </location>
</feature>
<feature type="domain" description="Ion transport" evidence="6">
    <location>
        <begin position="382"/>
        <end position="602"/>
    </location>
</feature>
<feature type="transmembrane region" description="Helical" evidence="5">
    <location>
        <begin position="453"/>
        <end position="477"/>
    </location>
</feature>
<reference evidence="7" key="1">
    <citation type="submission" date="2022-03" db="EMBL/GenBank/DDBJ databases">
        <authorList>
            <person name="Sayadi A."/>
        </authorList>
    </citation>
    <scope>NUCLEOTIDE SEQUENCE</scope>
</reference>
<feature type="transmembrane region" description="Helical" evidence="5">
    <location>
        <begin position="575"/>
        <end position="598"/>
    </location>
</feature>
<dbReference type="FunFam" id="1.20.120.350:FF:000030">
    <property type="entry name" value="sodium leak channel non-selective protein"/>
    <property type="match status" value="1"/>
</dbReference>
<name>A0A9P0K6J2_ACAOB</name>
<feature type="domain" description="Ion transport" evidence="6">
    <location>
        <begin position="896"/>
        <end position="1054"/>
    </location>
</feature>
<feature type="transmembrane region" description="Helical" evidence="5">
    <location>
        <begin position="964"/>
        <end position="983"/>
    </location>
</feature>
<dbReference type="PANTHER" id="PTHR46141">
    <property type="entry name" value="SODIUM LEAK CHANNEL NON-SELECTIVE PROTEIN"/>
    <property type="match status" value="1"/>
</dbReference>
<evidence type="ECO:0000313" key="7">
    <source>
        <dbReference type="EMBL" id="CAH1967576.1"/>
    </source>
</evidence>
<dbReference type="GO" id="GO:0005261">
    <property type="term" value="F:monoatomic cation channel activity"/>
    <property type="evidence" value="ECO:0007669"/>
    <property type="project" value="InterPro"/>
</dbReference>
<feature type="transmembrane region" description="Helical" evidence="5">
    <location>
        <begin position="934"/>
        <end position="952"/>
    </location>
</feature>
<dbReference type="Proteomes" id="UP001152888">
    <property type="component" value="Unassembled WGS sequence"/>
</dbReference>
<dbReference type="InterPro" id="IPR028823">
    <property type="entry name" value="NALCN"/>
</dbReference>
<evidence type="ECO:0000259" key="6">
    <source>
        <dbReference type="Pfam" id="PF00520"/>
    </source>
</evidence>
<comment type="subcellular location">
    <subcellularLocation>
        <location evidence="1">Membrane</location>
        <topology evidence="1">Multi-pass membrane protein</topology>
    </subcellularLocation>
</comment>
<accession>A0A9P0K6J2</accession>
<organism evidence="7 8">
    <name type="scientific">Acanthoscelides obtectus</name>
    <name type="common">Bean weevil</name>
    <name type="synonym">Bruchus obtectus</name>
    <dbReference type="NCBI Taxonomy" id="200917"/>
    <lineage>
        <taxon>Eukaryota</taxon>
        <taxon>Metazoa</taxon>
        <taxon>Ecdysozoa</taxon>
        <taxon>Arthropoda</taxon>
        <taxon>Hexapoda</taxon>
        <taxon>Insecta</taxon>
        <taxon>Pterygota</taxon>
        <taxon>Neoptera</taxon>
        <taxon>Endopterygota</taxon>
        <taxon>Coleoptera</taxon>
        <taxon>Polyphaga</taxon>
        <taxon>Cucujiformia</taxon>
        <taxon>Chrysomeloidea</taxon>
        <taxon>Chrysomelidae</taxon>
        <taxon>Bruchinae</taxon>
        <taxon>Bruchini</taxon>
        <taxon>Acanthoscelides</taxon>
    </lineage>
</organism>
<dbReference type="PANTHER" id="PTHR46141:SF1">
    <property type="entry name" value="SODIUM LEAK CHANNEL NALCN"/>
    <property type="match status" value="1"/>
</dbReference>
<evidence type="ECO:0000256" key="5">
    <source>
        <dbReference type="SAM" id="Phobius"/>
    </source>
</evidence>
<evidence type="ECO:0000256" key="4">
    <source>
        <dbReference type="ARBA" id="ARBA00023136"/>
    </source>
</evidence>
<evidence type="ECO:0000313" key="8">
    <source>
        <dbReference type="Proteomes" id="UP001152888"/>
    </source>
</evidence>
<dbReference type="Gene3D" id="1.20.120.350">
    <property type="entry name" value="Voltage-gated potassium channels. Chain C"/>
    <property type="match status" value="3"/>
</dbReference>
<feature type="transmembrane region" description="Helical" evidence="5">
    <location>
        <begin position="178"/>
        <end position="200"/>
    </location>
</feature>
<feature type="domain" description="Ion transport" evidence="6">
    <location>
        <begin position="37"/>
        <end position="330"/>
    </location>
</feature>
<evidence type="ECO:0000256" key="1">
    <source>
        <dbReference type="ARBA" id="ARBA00004141"/>
    </source>
</evidence>
<feature type="transmembrane region" description="Helical" evidence="5">
    <location>
        <begin position="67"/>
        <end position="88"/>
    </location>
</feature>
<keyword evidence="8" id="KW-1185">Reference proteome</keyword>
<dbReference type="InterPro" id="IPR027359">
    <property type="entry name" value="Volt_channel_dom_sf"/>
</dbReference>
<dbReference type="Pfam" id="PF00520">
    <property type="entry name" value="Ion_trans"/>
    <property type="match status" value="3"/>
</dbReference>
<sequence length="1109" mass="128686">MMLGRKQSLKGEPVLADYGPEEAFNESADTEWVNKRWVRRLMRTCALLSLASVSCNTPKTFEKFPFLQLTTFIVDSIVTILFTAEMIAKMHIRGILKGDRPYLKDHWCQFDASMVFFLWVSVILQVFEILNVVPQFSYLSILRAPRPLIMIRFLRVFLKFSMPKSRINQIFKRSSQQIYNVTLFFLFFMSLYGLLGVQFFGELKNHCVTVNTSSPKAVTINNLAIPDTYCSLDPSSGYQCPEGMKCMKLEGVSRYIIGFNGFDEFVTSFFTVYQAASQEGWVFIMYRAIDSLPGWRAVLYFSTMIFFLAWLVKNVFIAVITETFNEIRVQFQQMWGVRGHIQNSSASQILVGDGKGWKLVTVDDNKHGGLAPEFCHKILRSPHFRLLVMCVILANAIVTATMRFRHDNRPRHVFYERYYYIELGFTALLNLETIFKIWCLGWRGYWKHSIHKFELLLAVGTTIHIIPGFYMTGFTYFQVLRVVRLIKASPLLEDFVYKIFGPGKKLGSLIIFTMCLLIISSSISMQLFCFLDFTKFETFAEAFMSMFQILTQEAWVEVMDETMLRTRSMLAPLVAVYFILYHLFVTLIVLSLFVAVILDNLELDEDIKKLKQLKYREQSAEIKETLPFRLRIFEKFPDSPLMVSLHKVPSDFTLPKVRESFMRQFVYENEEEDTAEISIKKANEDVFDTKVIYRKQKPLKVLNELPKVRVATTKLKKTAVSQIINDSNNQRLLLGDSSMIPVPGSKGPLKPQGTVNSMKQLRIEHTKFGSRSIRRSVRSGSIKLKQTYEHLMENGDIGVNRVTSNRARPHDLDIKLLQAKRQQAEMRRNQREEDLRENHPFFDTPLFAVPRESRFRKLCQMIVYARYDARLKDPLTGKERKVKYKTLHNFLGLVTYLDWVMITMTTLSCLSMMFETPYYRVMENVSLQIAEYGFVIFMSIELALKILADGLFFTPKAYVKDVAAVLDVFIYLVSLTFLCWMPKSVPPNSGAQLLMILRCLRPLRIFTLVPHMSKVVYELCRGFKEILLVSTLLILLMFIFASYGVQLYGGRLASYYHGEFLVILFKRRRCLTFLCRYSEFSKYLECCRYTSEGSYSCQKGQVHLETVKG</sequence>
<gene>
    <name evidence="7" type="ORF">ACAOBT_LOCUS7463</name>
</gene>
<keyword evidence="3 5" id="KW-1133">Transmembrane helix</keyword>
<evidence type="ECO:0000256" key="3">
    <source>
        <dbReference type="ARBA" id="ARBA00022989"/>
    </source>
</evidence>
<feature type="transmembrane region" description="Helical" evidence="5">
    <location>
        <begin position="509"/>
        <end position="531"/>
    </location>
</feature>
<proteinExistence type="predicted"/>
<feature type="transmembrane region" description="Helical" evidence="5">
    <location>
        <begin position="418"/>
        <end position="441"/>
    </location>
</feature>
<dbReference type="AlphaFoldDB" id="A0A9P0K6J2"/>
<dbReference type="InterPro" id="IPR005821">
    <property type="entry name" value="Ion_trans_dom"/>
</dbReference>
<dbReference type="GO" id="GO:0005886">
    <property type="term" value="C:plasma membrane"/>
    <property type="evidence" value="ECO:0007669"/>
    <property type="project" value="TreeGrafter"/>
</dbReference>
<dbReference type="SUPFAM" id="SSF81324">
    <property type="entry name" value="Voltage-gated potassium channels"/>
    <property type="match status" value="3"/>
</dbReference>
<dbReference type="GO" id="GO:0032224">
    <property type="term" value="P:positive regulation of synaptic transmission, cholinergic"/>
    <property type="evidence" value="ECO:0007669"/>
    <property type="project" value="TreeGrafter"/>
</dbReference>
<dbReference type="GO" id="GO:0032230">
    <property type="term" value="P:positive regulation of synaptic transmission, GABAergic"/>
    <property type="evidence" value="ECO:0007669"/>
    <property type="project" value="TreeGrafter"/>
</dbReference>
<keyword evidence="2 5" id="KW-0812">Transmembrane</keyword>
<keyword evidence="4 5" id="KW-0472">Membrane</keyword>
<feature type="transmembrane region" description="Helical" evidence="5">
    <location>
        <begin position="386"/>
        <end position="406"/>
    </location>
</feature>
<feature type="transmembrane region" description="Helical" evidence="5">
    <location>
        <begin position="297"/>
        <end position="320"/>
    </location>
</feature>
<comment type="caution">
    <text evidence="7">The sequence shown here is derived from an EMBL/GenBank/DDBJ whole genome shotgun (WGS) entry which is preliminary data.</text>
</comment>
<feature type="transmembrane region" description="Helical" evidence="5">
    <location>
        <begin position="1026"/>
        <end position="1045"/>
    </location>
</feature>
<protein>
    <recommendedName>
        <fullName evidence="6">Ion transport domain-containing protein</fullName>
    </recommendedName>
</protein>
<feature type="transmembrane region" description="Helical" evidence="5">
    <location>
        <begin position="890"/>
        <end position="914"/>
    </location>
</feature>